<gene>
    <name evidence="1" type="ORF">CWI82_03355</name>
</gene>
<keyword evidence="2" id="KW-1185">Reference proteome</keyword>
<proteinExistence type="predicted"/>
<comment type="caution">
    <text evidence="1">The sequence shown here is derived from an EMBL/GenBank/DDBJ whole genome shotgun (WGS) entry which is preliminary data.</text>
</comment>
<sequence length="95" mass="10420">MLVTADNLPITERPQKNRLAAVLLYLAEREGFTRAIHGPRPAGSLAAVPNGNPAVWSNPKRSHQVGTLHQTQKNRLAAVLLYLAEREGFEPSIRG</sequence>
<protein>
    <submittedName>
        <fullName evidence="1">Uncharacterized protein</fullName>
    </submittedName>
</protein>
<dbReference type="Proteomes" id="UP000293092">
    <property type="component" value="Unassembled WGS sequence"/>
</dbReference>
<reference evidence="1" key="1">
    <citation type="submission" date="2017-11" db="EMBL/GenBank/DDBJ databases">
        <title>Comparative genomic and phylogenomic analyses of the family Idiomarinaceae.</title>
        <authorList>
            <person name="Liu Y."/>
            <person name="Shao Z."/>
        </authorList>
    </citation>
    <scope>NUCLEOTIDE SEQUENCE</scope>
    <source>
        <strain evidence="1">PIN1</strain>
    </source>
</reference>
<organism evidence="1 2">
    <name type="scientific">Pseudidiomarina tainanensis</name>
    <dbReference type="NCBI Taxonomy" id="502365"/>
    <lineage>
        <taxon>Bacteria</taxon>
        <taxon>Pseudomonadati</taxon>
        <taxon>Pseudomonadota</taxon>
        <taxon>Gammaproteobacteria</taxon>
        <taxon>Alteromonadales</taxon>
        <taxon>Idiomarinaceae</taxon>
        <taxon>Pseudidiomarina</taxon>
    </lineage>
</organism>
<evidence type="ECO:0000313" key="1">
    <source>
        <dbReference type="EMBL" id="RZQ56355.1"/>
    </source>
</evidence>
<accession>A0ACD2HKI8</accession>
<name>A0ACD2HKI8_9GAMM</name>
<dbReference type="EMBL" id="PIQJ01000001">
    <property type="protein sequence ID" value="RZQ56355.1"/>
    <property type="molecule type" value="Genomic_DNA"/>
</dbReference>
<evidence type="ECO:0000313" key="2">
    <source>
        <dbReference type="Proteomes" id="UP000293092"/>
    </source>
</evidence>